<dbReference type="InterPro" id="IPR046964">
    <property type="entry name" value="RTN1-4"/>
</dbReference>
<keyword evidence="3" id="KW-0256">Endoplasmic reticulum</keyword>
<dbReference type="AlphaFoldDB" id="A0A401QAB8"/>
<comment type="caution">
    <text evidence="6">Lacks conserved residue(s) required for the propagation of feature annotation.</text>
</comment>
<dbReference type="OrthoDB" id="9948050at2759"/>
<keyword evidence="5 6" id="KW-0472">Membrane</keyword>
<dbReference type="OMA" id="RIYKTIM"/>
<dbReference type="GO" id="GO:0030182">
    <property type="term" value="P:neuron differentiation"/>
    <property type="evidence" value="ECO:0007669"/>
    <property type="project" value="TreeGrafter"/>
</dbReference>
<feature type="transmembrane region" description="Helical" evidence="6">
    <location>
        <begin position="38"/>
        <end position="63"/>
    </location>
</feature>
<dbReference type="PROSITE" id="PS50845">
    <property type="entry name" value="RETICULON"/>
    <property type="match status" value="1"/>
</dbReference>
<dbReference type="GO" id="GO:0007420">
    <property type="term" value="P:brain development"/>
    <property type="evidence" value="ECO:0007669"/>
    <property type="project" value="TreeGrafter"/>
</dbReference>
<keyword evidence="2 6" id="KW-0812">Transmembrane</keyword>
<dbReference type="Pfam" id="PF02453">
    <property type="entry name" value="Reticulon"/>
    <property type="match status" value="1"/>
</dbReference>
<evidence type="ECO:0000313" key="8">
    <source>
        <dbReference type="EMBL" id="GCB82329.1"/>
    </source>
</evidence>
<dbReference type="GO" id="GO:0043005">
    <property type="term" value="C:neuron projection"/>
    <property type="evidence" value="ECO:0007669"/>
    <property type="project" value="TreeGrafter"/>
</dbReference>
<evidence type="ECO:0000256" key="3">
    <source>
        <dbReference type="ARBA" id="ARBA00022824"/>
    </source>
</evidence>
<evidence type="ECO:0000256" key="5">
    <source>
        <dbReference type="ARBA" id="ARBA00023136"/>
    </source>
</evidence>
<evidence type="ECO:0000256" key="2">
    <source>
        <dbReference type="ARBA" id="ARBA00022692"/>
    </source>
</evidence>
<evidence type="ECO:0000256" key="1">
    <source>
        <dbReference type="ARBA" id="ARBA00004477"/>
    </source>
</evidence>
<evidence type="ECO:0000313" key="9">
    <source>
        <dbReference type="Proteomes" id="UP000288216"/>
    </source>
</evidence>
<keyword evidence="9" id="KW-1185">Reference proteome</keyword>
<comment type="subcellular location">
    <subcellularLocation>
        <location evidence="1">Endoplasmic reticulum membrane</location>
        <topology evidence="1">Multi-pass membrane protein</topology>
    </subcellularLocation>
</comment>
<dbReference type="InterPro" id="IPR003388">
    <property type="entry name" value="Reticulon"/>
</dbReference>
<reference evidence="8 9" key="1">
    <citation type="journal article" date="2018" name="Nat. Ecol. Evol.">
        <title>Shark genomes provide insights into elasmobranch evolution and the origin of vertebrates.</title>
        <authorList>
            <person name="Hara Y"/>
            <person name="Yamaguchi K"/>
            <person name="Onimaru K"/>
            <person name="Kadota M"/>
            <person name="Koyanagi M"/>
            <person name="Keeley SD"/>
            <person name="Tatsumi K"/>
            <person name="Tanaka K"/>
            <person name="Motone F"/>
            <person name="Kageyama Y"/>
            <person name="Nozu R"/>
            <person name="Adachi N"/>
            <person name="Nishimura O"/>
            <person name="Nakagawa R"/>
            <person name="Tanegashima C"/>
            <person name="Kiyatake I"/>
            <person name="Matsumoto R"/>
            <person name="Murakumo K"/>
            <person name="Nishida K"/>
            <person name="Terakita A"/>
            <person name="Kuratani S"/>
            <person name="Sato K"/>
            <person name="Hyodo S Kuraku.S."/>
        </authorList>
    </citation>
    <scope>NUCLEOTIDE SEQUENCE [LARGE SCALE GENOMIC DNA]</scope>
</reference>
<sequence length="92" mass="10357">MELRSECPGMESVWNSVLSREKATDLLYWEDVKKTGTVFGAIILVLFSLTQFSGISVLAYLTLSVLSVTISLRLYTSALHLIYKTQEAHPFQ</sequence>
<keyword evidence="4 6" id="KW-1133">Transmembrane helix</keyword>
<dbReference type="PANTHER" id="PTHR45799:SF2">
    <property type="entry name" value="RETICULON-LIKE PROTEIN"/>
    <property type="match status" value="1"/>
</dbReference>
<dbReference type="GO" id="GO:0014069">
    <property type="term" value="C:postsynaptic density"/>
    <property type="evidence" value="ECO:0007669"/>
    <property type="project" value="TreeGrafter"/>
</dbReference>
<organism evidence="8 9">
    <name type="scientific">Scyliorhinus torazame</name>
    <name type="common">Cloudy catshark</name>
    <name type="synonym">Catulus torazame</name>
    <dbReference type="NCBI Taxonomy" id="75743"/>
    <lineage>
        <taxon>Eukaryota</taxon>
        <taxon>Metazoa</taxon>
        <taxon>Chordata</taxon>
        <taxon>Craniata</taxon>
        <taxon>Vertebrata</taxon>
        <taxon>Chondrichthyes</taxon>
        <taxon>Elasmobranchii</taxon>
        <taxon>Galeomorphii</taxon>
        <taxon>Galeoidea</taxon>
        <taxon>Carcharhiniformes</taxon>
        <taxon>Scyliorhinidae</taxon>
        <taxon>Scyliorhinus</taxon>
    </lineage>
</organism>
<evidence type="ECO:0000256" key="4">
    <source>
        <dbReference type="ARBA" id="ARBA00022989"/>
    </source>
</evidence>
<protein>
    <recommendedName>
        <fullName evidence="6">Reticulon</fullName>
    </recommendedName>
</protein>
<evidence type="ECO:0000256" key="6">
    <source>
        <dbReference type="RuleBase" id="RU210713"/>
    </source>
</evidence>
<comment type="caution">
    <text evidence="8">The sequence shown here is derived from an EMBL/GenBank/DDBJ whole genome shotgun (WGS) entry which is preliminary data.</text>
</comment>
<feature type="domain" description="Reticulon" evidence="7">
    <location>
        <begin position="23"/>
        <end position="92"/>
    </location>
</feature>
<dbReference type="Proteomes" id="UP000288216">
    <property type="component" value="Unassembled WGS sequence"/>
</dbReference>
<dbReference type="PANTHER" id="PTHR45799">
    <property type="entry name" value="RETICULON-LIKE PROTEIN"/>
    <property type="match status" value="1"/>
</dbReference>
<gene>
    <name evidence="8" type="ORF">scyTo_0022311</name>
</gene>
<name>A0A401QAB8_SCYTO</name>
<dbReference type="GO" id="GO:0005789">
    <property type="term" value="C:endoplasmic reticulum membrane"/>
    <property type="evidence" value="ECO:0007669"/>
    <property type="project" value="UniProtKB-SubCell"/>
</dbReference>
<proteinExistence type="predicted"/>
<evidence type="ECO:0000259" key="7">
    <source>
        <dbReference type="PROSITE" id="PS50845"/>
    </source>
</evidence>
<dbReference type="EMBL" id="BFAA01022057">
    <property type="protein sequence ID" value="GCB82329.1"/>
    <property type="molecule type" value="Genomic_DNA"/>
</dbReference>
<accession>A0A401QAB8</accession>
<dbReference type="STRING" id="75743.A0A401QAB8"/>
<dbReference type="GO" id="GO:0071787">
    <property type="term" value="P:endoplasmic reticulum tubular network formation"/>
    <property type="evidence" value="ECO:0007669"/>
    <property type="project" value="TreeGrafter"/>
</dbReference>